<organism evidence="1 2">
    <name type="scientific">Patiriisocius marinus</name>
    <dbReference type="NCBI Taxonomy" id="1397112"/>
    <lineage>
        <taxon>Bacteria</taxon>
        <taxon>Pseudomonadati</taxon>
        <taxon>Bacteroidota</taxon>
        <taxon>Flavobacteriia</taxon>
        <taxon>Flavobacteriales</taxon>
        <taxon>Flavobacteriaceae</taxon>
        <taxon>Patiriisocius</taxon>
    </lineage>
</organism>
<dbReference type="EMBL" id="BKCG01000003">
    <property type="protein sequence ID" value="GER59539.1"/>
    <property type="molecule type" value="Genomic_DNA"/>
</dbReference>
<evidence type="ECO:0000313" key="2">
    <source>
        <dbReference type="Proteomes" id="UP000326509"/>
    </source>
</evidence>
<comment type="caution">
    <text evidence="1">The sequence shown here is derived from an EMBL/GenBank/DDBJ whole genome shotgun (WGS) entry which is preliminary data.</text>
</comment>
<protein>
    <submittedName>
        <fullName evidence="1">Uncharacterized protein</fullName>
    </submittedName>
</protein>
<dbReference type="RefSeq" id="WP_235904669.1">
    <property type="nucleotide sequence ID" value="NZ_BKCG01000003.1"/>
</dbReference>
<keyword evidence="2" id="KW-1185">Reference proteome</keyword>
<proteinExistence type="predicted"/>
<accession>A0A5J4IPF9</accession>
<reference evidence="1 2" key="1">
    <citation type="submission" date="2019-08" db="EMBL/GenBank/DDBJ databases">
        <title>Draft genome sequence of Ulvibacter marinus type strain NBRC 109484.</title>
        <authorList>
            <person name="Kawano K."/>
            <person name="Ushijima N."/>
            <person name="Kihara M."/>
            <person name="Itoh H."/>
        </authorList>
    </citation>
    <scope>NUCLEOTIDE SEQUENCE [LARGE SCALE GENOMIC DNA]</scope>
    <source>
        <strain evidence="1 2">NBRC 109484</strain>
    </source>
</reference>
<sequence length="64" mass="7056">MKAIGYKENLPIENIESLQDITLDTPKVTGIDILVEIKPISVKSADYKVRAGMPVEGDDWKVIG</sequence>
<dbReference type="AlphaFoldDB" id="A0A5J4IPF9"/>
<gene>
    <name evidence="1" type="ORF">ULMA_16470</name>
</gene>
<name>A0A5J4IPF9_9FLAO</name>
<dbReference type="Proteomes" id="UP000326509">
    <property type="component" value="Unassembled WGS sequence"/>
</dbReference>
<dbReference type="Gene3D" id="3.90.180.10">
    <property type="entry name" value="Medium-chain alcohol dehydrogenases, catalytic domain"/>
    <property type="match status" value="1"/>
</dbReference>
<evidence type="ECO:0000313" key="1">
    <source>
        <dbReference type="EMBL" id="GER59539.1"/>
    </source>
</evidence>